<dbReference type="AlphaFoldDB" id="A0A0H5CEF9"/>
<keyword evidence="1" id="KW-0472">Membrane</keyword>
<evidence type="ECO:0000313" key="2">
    <source>
        <dbReference type="EMBL" id="CEP22974.1"/>
    </source>
</evidence>
<keyword evidence="1" id="KW-0812">Transmembrane</keyword>
<dbReference type="Proteomes" id="UP000038830">
    <property type="component" value="Unassembled WGS sequence"/>
</dbReference>
<sequence length="97" mass="11237">MKESDFKKYYPNLPKEVLERGKAVRLIFLGIPLLVVTSIELYKRLIEGQQKKVQVGEIMMDGSIRPFSEEEIKDKDKNSILTQLFGEDNIDYKSGKK</sequence>
<protein>
    <submittedName>
        <fullName evidence="2">Uncharacterized protein</fullName>
    </submittedName>
</protein>
<proteinExistence type="predicted"/>
<organism evidence="2 3">
    <name type="scientific">Cyberlindnera jadinii (strain ATCC 18201 / CBS 1600 / BCRC 20928 / JCM 3617 / NBRC 0987 / NRRL Y-1542)</name>
    <name type="common">Torula yeast</name>
    <name type="synonym">Candida utilis</name>
    <dbReference type="NCBI Taxonomy" id="983966"/>
    <lineage>
        <taxon>Eukaryota</taxon>
        <taxon>Fungi</taxon>
        <taxon>Dikarya</taxon>
        <taxon>Ascomycota</taxon>
        <taxon>Saccharomycotina</taxon>
        <taxon>Saccharomycetes</taxon>
        <taxon>Phaffomycetales</taxon>
        <taxon>Phaffomycetaceae</taxon>
        <taxon>Cyberlindnera</taxon>
    </lineage>
</organism>
<feature type="transmembrane region" description="Helical" evidence="1">
    <location>
        <begin position="23"/>
        <end position="42"/>
    </location>
</feature>
<accession>A0A0H5CEF9</accession>
<gene>
    <name evidence="2" type="ORF">BN1211_3452</name>
</gene>
<evidence type="ECO:0000256" key="1">
    <source>
        <dbReference type="SAM" id="Phobius"/>
    </source>
</evidence>
<dbReference type="EMBL" id="CDQK01000004">
    <property type="protein sequence ID" value="CEP22974.1"/>
    <property type="molecule type" value="Genomic_DNA"/>
</dbReference>
<evidence type="ECO:0000313" key="3">
    <source>
        <dbReference type="Proteomes" id="UP000038830"/>
    </source>
</evidence>
<name>A0A0H5CEF9_CYBJN</name>
<reference evidence="3" key="1">
    <citation type="journal article" date="2015" name="J. Biotechnol.">
        <title>The structure of the Cyberlindnera jadinii genome and its relation to Candida utilis analyzed by the occurrence of single nucleotide polymorphisms.</title>
        <authorList>
            <person name="Rupp O."/>
            <person name="Brinkrolf K."/>
            <person name="Buerth C."/>
            <person name="Kunigo M."/>
            <person name="Schneider J."/>
            <person name="Jaenicke S."/>
            <person name="Goesmann A."/>
            <person name="Puehler A."/>
            <person name="Jaeger K.-E."/>
            <person name="Ernst J.F."/>
        </authorList>
    </citation>
    <scope>NUCLEOTIDE SEQUENCE [LARGE SCALE GENOMIC DNA]</scope>
    <source>
        <strain evidence="3">ATCC 18201 / CBS 1600 / BCRC 20928 / JCM 3617 / NBRC 0987 / NRRL Y-1542</strain>
    </source>
</reference>
<keyword evidence="1" id="KW-1133">Transmembrane helix</keyword>